<comment type="caution">
    <text evidence="1">The sequence shown here is derived from an EMBL/GenBank/DDBJ whole genome shotgun (WGS) entry which is preliminary data.</text>
</comment>
<accession>A0A951UTU5</accession>
<evidence type="ECO:0000313" key="1">
    <source>
        <dbReference type="EMBL" id="MBW4667095.1"/>
    </source>
</evidence>
<gene>
    <name evidence="1" type="ORF">KME60_06515</name>
</gene>
<proteinExistence type="predicted"/>
<reference evidence="1" key="1">
    <citation type="submission" date="2021-05" db="EMBL/GenBank/DDBJ databases">
        <authorList>
            <person name="Pietrasiak N."/>
            <person name="Ward R."/>
            <person name="Stajich J.E."/>
            <person name="Kurbessoian T."/>
        </authorList>
    </citation>
    <scope>NUCLEOTIDE SEQUENCE</scope>
    <source>
        <strain evidence="1">GSE-NOS-MK-12-04C</strain>
    </source>
</reference>
<sequence>MMEVKDGLSINPERTIKIQPLIETFFGSITALPFGVEEAELTAQIISILKIARTAIGSYDVLVDCGYQRV</sequence>
<dbReference type="Proteomes" id="UP000729701">
    <property type="component" value="Unassembled WGS sequence"/>
</dbReference>
<dbReference type="EMBL" id="JAHHGZ010000005">
    <property type="protein sequence ID" value="MBW4667095.1"/>
    <property type="molecule type" value="Genomic_DNA"/>
</dbReference>
<organism evidence="1 2">
    <name type="scientific">Cyanomargarita calcarea GSE-NOS-MK-12-04C</name>
    <dbReference type="NCBI Taxonomy" id="2839659"/>
    <lineage>
        <taxon>Bacteria</taxon>
        <taxon>Bacillati</taxon>
        <taxon>Cyanobacteriota</taxon>
        <taxon>Cyanophyceae</taxon>
        <taxon>Nostocales</taxon>
        <taxon>Cyanomargaritaceae</taxon>
        <taxon>Cyanomargarita</taxon>
    </lineage>
</organism>
<name>A0A951UTU5_9CYAN</name>
<evidence type="ECO:0000313" key="2">
    <source>
        <dbReference type="Proteomes" id="UP000729701"/>
    </source>
</evidence>
<reference evidence="1" key="2">
    <citation type="journal article" date="2022" name="Microbiol. Resour. Announc.">
        <title>Metagenome Sequencing to Explore Phylogenomics of Terrestrial Cyanobacteria.</title>
        <authorList>
            <person name="Ward R.D."/>
            <person name="Stajich J.E."/>
            <person name="Johansen J.R."/>
            <person name="Huntemann M."/>
            <person name="Clum A."/>
            <person name="Foster B."/>
            <person name="Foster B."/>
            <person name="Roux S."/>
            <person name="Palaniappan K."/>
            <person name="Varghese N."/>
            <person name="Mukherjee S."/>
            <person name="Reddy T.B.K."/>
            <person name="Daum C."/>
            <person name="Copeland A."/>
            <person name="Chen I.A."/>
            <person name="Ivanova N.N."/>
            <person name="Kyrpides N.C."/>
            <person name="Shapiro N."/>
            <person name="Eloe-Fadrosh E.A."/>
            <person name="Pietrasiak N."/>
        </authorList>
    </citation>
    <scope>NUCLEOTIDE SEQUENCE</scope>
    <source>
        <strain evidence="1">GSE-NOS-MK-12-04C</strain>
    </source>
</reference>
<dbReference type="AlphaFoldDB" id="A0A951UTU5"/>
<protein>
    <submittedName>
        <fullName evidence="1">Uncharacterized protein</fullName>
    </submittedName>
</protein>